<dbReference type="Gene3D" id="3.90.550.10">
    <property type="entry name" value="Spore Coat Polysaccharide Biosynthesis Protein SpsA, Chain A"/>
    <property type="match status" value="1"/>
</dbReference>
<dbReference type="EMBL" id="BAAADG010000005">
    <property type="protein sequence ID" value="GAA0224798.1"/>
    <property type="molecule type" value="Genomic_DNA"/>
</dbReference>
<evidence type="ECO:0000256" key="7">
    <source>
        <dbReference type="ARBA" id="ARBA00023134"/>
    </source>
</evidence>
<evidence type="ECO:0000256" key="3">
    <source>
        <dbReference type="ARBA" id="ARBA00012387"/>
    </source>
</evidence>
<dbReference type="InterPro" id="IPR005835">
    <property type="entry name" value="NTP_transferase_dom"/>
</dbReference>
<feature type="domain" description="Mannose-6-phosphate isomerase type II C-terminal" evidence="11">
    <location>
        <begin position="346"/>
        <end position="460"/>
    </location>
</feature>
<dbReference type="Gene3D" id="2.60.120.10">
    <property type="entry name" value="Jelly Rolls"/>
    <property type="match status" value="1"/>
</dbReference>
<evidence type="ECO:0000313" key="14">
    <source>
        <dbReference type="Proteomes" id="UP001501476"/>
    </source>
</evidence>
<dbReference type="InterPro" id="IPR011051">
    <property type="entry name" value="RmlC_Cupin_sf"/>
</dbReference>
<sequence>MIPVVMSGGSGTRLWPLSRKHKPKQFLNLFGDDSMFQQTILRLGGLNNSPPIVVCNENHRFMVAEQLLEIDIEKPSILLEPVGRNTAPAIVSAAFQALSREEDPVLLVLAADHVIADIDAFHQAIKFAEQQAMAGNLVTFGIVPTCAHTGYGYIQAEEKATISAVQQFVEKPDSATAEAYLSSGDYYWNSGMFMFKASVLIEEMSKFHPDIVEQCRLAVANSEQDLDFVRLSKEAFEACPSDSIDYALMEKTQKAVVVPLDAGWNDVGSWSSLWECSQQDENNNVLKGDVEIQNVKNAYIHSEHRLVSAIGVENLVIVETADAVMVASKDQAQDIKDIVAKLKKQSRSEAENHRLCYRPWGYYDSIDLGERFQVKRIRVKPGASLSLQMHHHRAEHWVVVQGTAEVTREDEVFLLSENESTFIPVGQKHRLHNPGRVALEIIEIQSGGYLGEDDIVRFQDNYHRH</sequence>
<dbReference type="SUPFAM" id="SSF51182">
    <property type="entry name" value="RmlC-like cupins"/>
    <property type="match status" value="1"/>
</dbReference>
<dbReference type="InterPro" id="IPR006375">
    <property type="entry name" value="Man1P_GuaTrfase/Man6P_Isoase"/>
</dbReference>
<evidence type="ECO:0000259" key="12">
    <source>
        <dbReference type="Pfam" id="PF22640"/>
    </source>
</evidence>
<accession>A0ABP3D7H4</accession>
<evidence type="ECO:0000256" key="1">
    <source>
        <dbReference type="ARBA" id="ARBA00004823"/>
    </source>
</evidence>
<feature type="domain" description="Nucleotidyl transferase" evidence="10">
    <location>
        <begin position="3"/>
        <end position="282"/>
    </location>
</feature>
<evidence type="ECO:0000259" key="11">
    <source>
        <dbReference type="Pfam" id="PF01050"/>
    </source>
</evidence>
<keyword evidence="13" id="KW-0413">Isomerase</keyword>
<evidence type="ECO:0000259" key="10">
    <source>
        <dbReference type="Pfam" id="PF00483"/>
    </source>
</evidence>
<dbReference type="Proteomes" id="UP001501476">
    <property type="component" value="Unassembled WGS sequence"/>
</dbReference>
<keyword evidence="7" id="KW-0342">GTP-binding</keyword>
<dbReference type="CDD" id="cd02213">
    <property type="entry name" value="cupin_PMI_typeII_C"/>
    <property type="match status" value="1"/>
</dbReference>
<evidence type="ECO:0000256" key="5">
    <source>
        <dbReference type="ARBA" id="ARBA00022695"/>
    </source>
</evidence>
<reference evidence="14" key="1">
    <citation type="journal article" date="2019" name="Int. J. Syst. Evol. Microbiol.">
        <title>The Global Catalogue of Microorganisms (GCM) 10K type strain sequencing project: providing services to taxonomists for standard genome sequencing and annotation.</title>
        <authorList>
            <consortium name="The Broad Institute Genomics Platform"/>
            <consortium name="The Broad Institute Genome Sequencing Center for Infectious Disease"/>
            <person name="Wu L."/>
            <person name="Ma J."/>
        </authorList>
    </citation>
    <scope>NUCLEOTIDE SEQUENCE [LARGE SCALE GENOMIC DNA]</scope>
    <source>
        <strain evidence="14">JCM 6886</strain>
    </source>
</reference>
<dbReference type="InterPro" id="IPR014710">
    <property type="entry name" value="RmlC-like_jellyroll"/>
</dbReference>
<dbReference type="NCBIfam" id="TIGR01479">
    <property type="entry name" value="GMP_PMI"/>
    <property type="match status" value="1"/>
</dbReference>
<dbReference type="Pfam" id="PF22640">
    <property type="entry name" value="ManC_GMP_beta-helix"/>
    <property type="match status" value="1"/>
</dbReference>
<dbReference type="InterPro" id="IPR054566">
    <property type="entry name" value="ManC/GMP-like_b-helix"/>
</dbReference>
<feature type="domain" description="MannoseP isomerase/GMP-like beta-helix" evidence="12">
    <location>
        <begin position="296"/>
        <end position="342"/>
    </location>
</feature>
<dbReference type="CDD" id="cd02509">
    <property type="entry name" value="GDP-M1P_Guanylyltransferase"/>
    <property type="match status" value="1"/>
</dbReference>
<evidence type="ECO:0000256" key="2">
    <source>
        <dbReference type="ARBA" id="ARBA00006115"/>
    </source>
</evidence>
<evidence type="ECO:0000256" key="6">
    <source>
        <dbReference type="ARBA" id="ARBA00022741"/>
    </source>
</evidence>
<dbReference type="PANTHER" id="PTHR46390">
    <property type="entry name" value="MANNOSE-1-PHOSPHATE GUANYLYLTRANSFERASE"/>
    <property type="match status" value="1"/>
</dbReference>
<dbReference type="GO" id="GO:0016853">
    <property type="term" value="F:isomerase activity"/>
    <property type="evidence" value="ECO:0007669"/>
    <property type="project" value="UniProtKB-KW"/>
</dbReference>
<dbReference type="InterPro" id="IPR051161">
    <property type="entry name" value="Mannose-6P_isomerase_type2"/>
</dbReference>
<proteinExistence type="inferred from homology"/>
<dbReference type="SUPFAM" id="SSF53448">
    <property type="entry name" value="Nucleotide-diphospho-sugar transferases"/>
    <property type="match status" value="1"/>
</dbReference>
<dbReference type="Pfam" id="PF01050">
    <property type="entry name" value="MannoseP_isomer"/>
    <property type="match status" value="1"/>
</dbReference>
<evidence type="ECO:0000256" key="8">
    <source>
        <dbReference type="ARBA" id="ARBA00047343"/>
    </source>
</evidence>
<gene>
    <name evidence="13" type="ORF">GCM10008964_15540</name>
</gene>
<dbReference type="PANTHER" id="PTHR46390:SF1">
    <property type="entry name" value="MANNOSE-1-PHOSPHATE GUANYLYLTRANSFERASE"/>
    <property type="match status" value="1"/>
</dbReference>
<comment type="catalytic activity">
    <reaction evidence="8">
        <text>alpha-D-mannose 1-phosphate + GTP + H(+) = GDP-alpha-D-mannose + diphosphate</text>
        <dbReference type="Rhea" id="RHEA:15229"/>
        <dbReference type="ChEBI" id="CHEBI:15378"/>
        <dbReference type="ChEBI" id="CHEBI:33019"/>
        <dbReference type="ChEBI" id="CHEBI:37565"/>
        <dbReference type="ChEBI" id="CHEBI:57527"/>
        <dbReference type="ChEBI" id="CHEBI:58409"/>
        <dbReference type="EC" id="2.7.7.13"/>
    </reaction>
</comment>
<dbReference type="Pfam" id="PF00483">
    <property type="entry name" value="NTP_transferase"/>
    <property type="match status" value="1"/>
</dbReference>
<dbReference type="InterPro" id="IPR049577">
    <property type="entry name" value="GMPP_N"/>
</dbReference>
<dbReference type="GO" id="GO:0016779">
    <property type="term" value="F:nucleotidyltransferase activity"/>
    <property type="evidence" value="ECO:0007669"/>
    <property type="project" value="UniProtKB-KW"/>
</dbReference>
<keyword evidence="6" id="KW-0547">Nucleotide-binding</keyword>
<comment type="pathway">
    <text evidence="1">Nucleotide-sugar biosynthesis; GDP-alpha-D-mannose biosynthesis; GDP-alpha-D-mannose from alpha-D-mannose 1-phosphate (GTP route): step 1/1.</text>
</comment>
<dbReference type="EC" id="2.7.7.13" evidence="3"/>
<comment type="similarity">
    <text evidence="2 9">Belongs to the mannose-6-phosphate isomerase type 2 family.</text>
</comment>
<name>A0ABP3D7H4_9GAMM</name>
<comment type="caution">
    <text evidence="13">The sequence shown here is derived from an EMBL/GenBank/DDBJ whole genome shotgun (WGS) entry which is preliminary data.</text>
</comment>
<evidence type="ECO:0000313" key="13">
    <source>
        <dbReference type="EMBL" id="GAA0224798.1"/>
    </source>
</evidence>
<dbReference type="InterPro" id="IPR001538">
    <property type="entry name" value="Man6P_isomerase-2_C"/>
</dbReference>
<keyword evidence="4" id="KW-0808">Transferase</keyword>
<keyword evidence="14" id="KW-1185">Reference proteome</keyword>
<keyword evidence="5 13" id="KW-0548">Nucleotidyltransferase</keyword>
<dbReference type="RefSeq" id="WP_286304039.1">
    <property type="nucleotide sequence ID" value="NZ_AP027741.1"/>
</dbReference>
<dbReference type="InterPro" id="IPR029044">
    <property type="entry name" value="Nucleotide-diphossugar_trans"/>
</dbReference>
<evidence type="ECO:0000256" key="4">
    <source>
        <dbReference type="ARBA" id="ARBA00022679"/>
    </source>
</evidence>
<evidence type="ECO:0000256" key="9">
    <source>
        <dbReference type="RuleBase" id="RU004190"/>
    </source>
</evidence>
<organism evidence="13 14">
    <name type="scientific">Methylophaga marina</name>
    <dbReference type="NCBI Taxonomy" id="45495"/>
    <lineage>
        <taxon>Bacteria</taxon>
        <taxon>Pseudomonadati</taxon>
        <taxon>Pseudomonadota</taxon>
        <taxon>Gammaproteobacteria</taxon>
        <taxon>Thiotrichales</taxon>
        <taxon>Piscirickettsiaceae</taxon>
        <taxon>Methylophaga</taxon>
    </lineage>
</organism>
<protein>
    <recommendedName>
        <fullName evidence="3">mannose-1-phosphate guanylyltransferase</fullName>
        <ecNumber evidence="3">2.7.7.13</ecNumber>
    </recommendedName>
</protein>